<dbReference type="GO" id="GO:0043065">
    <property type="term" value="P:positive regulation of apoptotic process"/>
    <property type="evidence" value="ECO:0007669"/>
    <property type="project" value="TreeGrafter"/>
</dbReference>
<dbReference type="Ensembl" id="ENSOCUT00000023379.2">
    <property type="protein sequence ID" value="ENSOCUP00000025310.2"/>
    <property type="gene ID" value="ENSOCUG00000023326.3"/>
</dbReference>
<evidence type="ECO:0000313" key="5">
    <source>
        <dbReference type="Ensembl" id="ENSOCUP00000025310.2"/>
    </source>
</evidence>
<dbReference type="GeneTree" id="ENSGT00390000016605"/>
<evidence type="ECO:0000313" key="6">
    <source>
        <dbReference type="Proteomes" id="UP000001811"/>
    </source>
</evidence>
<evidence type="ECO:0000259" key="4">
    <source>
        <dbReference type="Pfam" id="PF24245"/>
    </source>
</evidence>
<dbReference type="HOGENOM" id="CLU_096140_0_0_1"/>
<dbReference type="FunCoup" id="G1U7A8">
    <property type="interactions" value="800"/>
</dbReference>
<accession>G1U7A8</accession>
<dbReference type="PANTHER" id="PTHR35084:SF1">
    <property type="entry name" value="TCF3 FUSION PARTNER"/>
    <property type="match status" value="1"/>
</dbReference>
<keyword evidence="2" id="KW-0539">Nucleus</keyword>
<reference evidence="5" key="3">
    <citation type="submission" date="2025-09" db="UniProtKB">
        <authorList>
            <consortium name="Ensembl"/>
        </authorList>
    </citation>
    <scope>IDENTIFICATION</scope>
    <source>
        <strain evidence="5">Thorbecke</strain>
    </source>
</reference>
<dbReference type="InterPro" id="IPR033555">
    <property type="entry name" value="TFPT"/>
</dbReference>
<gene>
    <name evidence="5" type="primary">TFPT</name>
</gene>
<feature type="compositionally biased region" description="Basic and acidic residues" evidence="3">
    <location>
        <begin position="304"/>
        <end position="316"/>
    </location>
</feature>
<keyword evidence="6" id="KW-1185">Reference proteome</keyword>
<dbReference type="GO" id="GO:0031011">
    <property type="term" value="C:Ino80 complex"/>
    <property type="evidence" value="ECO:0007669"/>
    <property type="project" value="TreeGrafter"/>
</dbReference>
<dbReference type="Pfam" id="PF24245">
    <property type="entry name" value="INO80F"/>
    <property type="match status" value="1"/>
</dbReference>
<evidence type="ECO:0000256" key="1">
    <source>
        <dbReference type="ARBA" id="ARBA00004123"/>
    </source>
</evidence>
<organism evidence="5 6">
    <name type="scientific">Oryctolagus cuniculus</name>
    <name type="common">Rabbit</name>
    <dbReference type="NCBI Taxonomy" id="9986"/>
    <lineage>
        <taxon>Eukaryota</taxon>
        <taxon>Metazoa</taxon>
        <taxon>Chordata</taxon>
        <taxon>Craniata</taxon>
        <taxon>Vertebrata</taxon>
        <taxon>Euteleostomi</taxon>
        <taxon>Mammalia</taxon>
        <taxon>Eutheria</taxon>
        <taxon>Euarchontoglires</taxon>
        <taxon>Glires</taxon>
        <taxon>Lagomorpha</taxon>
        <taxon>Leporidae</taxon>
        <taxon>Oryctolagus</taxon>
    </lineage>
</organism>
<protein>
    <submittedName>
        <fullName evidence="5">TCF3 fusion partner</fullName>
    </submittedName>
</protein>
<evidence type="ECO:0000256" key="2">
    <source>
        <dbReference type="ARBA" id="ARBA00023242"/>
    </source>
</evidence>
<evidence type="ECO:0000256" key="3">
    <source>
        <dbReference type="SAM" id="MobiDB-lite"/>
    </source>
</evidence>
<feature type="region of interest" description="Disordered" evidence="3">
    <location>
        <begin position="47"/>
        <end position="90"/>
    </location>
</feature>
<feature type="region of interest" description="Disordered" evidence="3">
    <location>
        <begin position="336"/>
        <end position="367"/>
    </location>
</feature>
<dbReference type="eggNOG" id="ENOG502RHUP">
    <property type="taxonomic scope" value="Eukaryota"/>
</dbReference>
<reference evidence="5" key="2">
    <citation type="submission" date="2025-08" db="UniProtKB">
        <authorList>
            <consortium name="Ensembl"/>
        </authorList>
    </citation>
    <scope>IDENTIFICATION</scope>
    <source>
        <strain evidence="5">Thorbecke</strain>
    </source>
</reference>
<dbReference type="GO" id="GO:0003677">
    <property type="term" value="F:DNA binding"/>
    <property type="evidence" value="ECO:0007669"/>
    <property type="project" value="TreeGrafter"/>
</dbReference>
<feature type="region of interest" description="Disordered" evidence="3">
    <location>
        <begin position="232"/>
        <end position="322"/>
    </location>
</feature>
<dbReference type="STRING" id="9986.ENSOCUP00000025310"/>
<feature type="compositionally biased region" description="Low complexity" evidence="3">
    <location>
        <begin position="75"/>
        <end position="88"/>
    </location>
</feature>
<feature type="domain" description="INO80 complex subunit F" evidence="4">
    <location>
        <begin position="167"/>
        <end position="212"/>
    </location>
</feature>
<feature type="region of interest" description="Disordered" evidence="3">
    <location>
        <begin position="1"/>
        <end position="20"/>
    </location>
</feature>
<reference evidence="5 6" key="1">
    <citation type="journal article" date="2011" name="Nature">
        <title>A high-resolution map of human evolutionary constraint using 29 mammals.</title>
        <authorList>
            <person name="Lindblad-Toh K."/>
            <person name="Garber M."/>
            <person name="Zuk O."/>
            <person name="Lin M.F."/>
            <person name="Parker B.J."/>
            <person name="Washietl S."/>
            <person name="Kheradpour P."/>
            <person name="Ernst J."/>
            <person name="Jordan G."/>
            <person name="Mauceli E."/>
            <person name="Ward L.D."/>
            <person name="Lowe C.B."/>
            <person name="Holloway A.K."/>
            <person name="Clamp M."/>
            <person name="Gnerre S."/>
            <person name="Alfoldi J."/>
            <person name="Beal K."/>
            <person name="Chang J."/>
            <person name="Clawson H."/>
            <person name="Cuff J."/>
            <person name="Di Palma F."/>
            <person name="Fitzgerald S."/>
            <person name="Flicek P."/>
            <person name="Guttman M."/>
            <person name="Hubisz M.J."/>
            <person name="Jaffe D.B."/>
            <person name="Jungreis I."/>
            <person name="Kent W.J."/>
            <person name="Kostka D."/>
            <person name="Lara M."/>
            <person name="Martins A.L."/>
            <person name="Massingham T."/>
            <person name="Moltke I."/>
            <person name="Raney B.J."/>
            <person name="Rasmussen M.D."/>
            <person name="Robinson J."/>
            <person name="Stark A."/>
            <person name="Vilella A.J."/>
            <person name="Wen J."/>
            <person name="Xie X."/>
            <person name="Zody M.C."/>
            <person name="Baldwin J."/>
            <person name="Bloom T."/>
            <person name="Chin C.W."/>
            <person name="Heiman D."/>
            <person name="Nicol R."/>
            <person name="Nusbaum C."/>
            <person name="Young S."/>
            <person name="Wilkinson J."/>
            <person name="Worley K.C."/>
            <person name="Kovar C.L."/>
            <person name="Muzny D.M."/>
            <person name="Gibbs R.A."/>
            <person name="Cree A."/>
            <person name="Dihn H.H."/>
            <person name="Fowler G."/>
            <person name="Jhangiani S."/>
            <person name="Joshi V."/>
            <person name="Lee S."/>
            <person name="Lewis L.R."/>
            <person name="Nazareth L.V."/>
            <person name="Okwuonu G."/>
            <person name="Santibanez J."/>
            <person name="Warren W.C."/>
            <person name="Mardis E.R."/>
            <person name="Weinstock G.M."/>
            <person name="Wilson R.K."/>
            <person name="Delehaunty K."/>
            <person name="Dooling D."/>
            <person name="Fronik C."/>
            <person name="Fulton L."/>
            <person name="Fulton B."/>
            <person name="Graves T."/>
            <person name="Minx P."/>
            <person name="Sodergren E."/>
            <person name="Birney E."/>
            <person name="Margulies E.H."/>
            <person name="Herrero J."/>
            <person name="Green E.D."/>
            <person name="Haussler D."/>
            <person name="Siepel A."/>
            <person name="Goldman N."/>
            <person name="Pollard K.S."/>
            <person name="Pedersen J.S."/>
            <person name="Lander E.S."/>
            <person name="Kellis M."/>
        </authorList>
    </citation>
    <scope>NUCLEOTIDE SEQUENCE [LARGE SCALE GENOMIC DNA]</scope>
    <source>
        <strain evidence="6">Thorbecke</strain>
    </source>
</reference>
<sequence>MLARASATPRHHTGPFGLLTPQPGSPRLWVHSQALALDPAGLASPRCLDPCPTPRGPGWQPRRAAKPGPEAGDPAASRTARGARSGTAMELEQREGTMAAVGFEEFSAPPGSELALPPLFGGHILESELETEVEFVSGGLGGSGLREREEEEEAARGRRRRQRELNRRKYQALGRRCREIEQVNERVLNRLHQVQRITRRLQQERRFLMRVLDSYGDDYRAGQFTIVLEDEGSQGTDAPTPGNAENQPPEKEGLSPARRTPAPVEPSSPAPGEGPSGRKRRRAPREGRRAGAALTPEPTPVQIKVEEELRASKADEGPGFQLGVSGGLTKLLPLPDLASPALSTDPSPNKTGPPPGARTFIGPLPIHAGGSQLLQQLQAGALGGPG</sequence>
<dbReference type="AlphaFoldDB" id="G1U7A8"/>
<dbReference type="PANTHER" id="PTHR35084">
    <property type="entry name" value="TCF3 FUSION PARTNER"/>
    <property type="match status" value="1"/>
</dbReference>
<dbReference type="InParanoid" id="G1U7A8"/>
<dbReference type="GO" id="GO:0097190">
    <property type="term" value="P:apoptotic signaling pathway"/>
    <property type="evidence" value="ECO:0007669"/>
    <property type="project" value="TreeGrafter"/>
</dbReference>
<comment type="subcellular location">
    <subcellularLocation>
        <location evidence="1">Nucleus</location>
    </subcellularLocation>
</comment>
<dbReference type="Proteomes" id="UP000001811">
    <property type="component" value="Unplaced"/>
</dbReference>
<dbReference type="Bgee" id="ENSOCUG00000023326">
    <property type="expression patterns" value="Expressed in brain and 19 other cell types or tissues"/>
</dbReference>
<feature type="region of interest" description="Disordered" evidence="3">
    <location>
        <begin position="137"/>
        <end position="157"/>
    </location>
</feature>
<dbReference type="InterPro" id="IPR056513">
    <property type="entry name" value="INO80F"/>
</dbReference>
<proteinExistence type="predicted"/>
<name>G1U7A8_RABIT</name>